<reference evidence="1 2" key="1">
    <citation type="submission" date="2017-09" db="EMBL/GenBank/DDBJ databases">
        <title>Large-scale bioinformatics analysis of Bacillus genomes uncovers conserved roles of natural products in bacterial physiology.</title>
        <authorList>
            <consortium name="Agbiome Team Llc"/>
            <person name="Bleich R.M."/>
            <person name="Grubbs K.J."/>
            <person name="Santa Maria K.C."/>
            <person name="Allen S.E."/>
            <person name="Farag S."/>
            <person name="Shank E.A."/>
            <person name="Bowers A."/>
        </authorList>
    </citation>
    <scope>NUCLEOTIDE SEQUENCE [LARGE SCALE GENOMIC DNA]</scope>
    <source>
        <strain evidence="1 2">AFS096845</strain>
    </source>
</reference>
<name>A0A2A7I051_BACCE</name>
<sequence>MEHFLIERSPANIAGFFFAKNSLLLLIKNLTKTVLKVSLYYAYLLPLPE</sequence>
<evidence type="ECO:0000313" key="2">
    <source>
        <dbReference type="Proteomes" id="UP000220006"/>
    </source>
</evidence>
<evidence type="ECO:0000313" key="1">
    <source>
        <dbReference type="EMBL" id="PEC22474.1"/>
    </source>
</evidence>
<comment type="caution">
    <text evidence="1">The sequence shown here is derived from an EMBL/GenBank/DDBJ whole genome shotgun (WGS) entry which is preliminary data.</text>
</comment>
<proteinExistence type="predicted"/>
<dbReference type="EMBL" id="NVLK01000019">
    <property type="protein sequence ID" value="PEC22474.1"/>
    <property type="molecule type" value="Genomic_DNA"/>
</dbReference>
<gene>
    <name evidence="1" type="ORF">COM96_08415</name>
</gene>
<organism evidence="1 2">
    <name type="scientific">Bacillus cereus</name>
    <dbReference type="NCBI Taxonomy" id="1396"/>
    <lineage>
        <taxon>Bacteria</taxon>
        <taxon>Bacillati</taxon>
        <taxon>Bacillota</taxon>
        <taxon>Bacilli</taxon>
        <taxon>Bacillales</taxon>
        <taxon>Bacillaceae</taxon>
        <taxon>Bacillus</taxon>
        <taxon>Bacillus cereus group</taxon>
    </lineage>
</organism>
<accession>A0A2A7I051</accession>
<protein>
    <submittedName>
        <fullName evidence="1">Uncharacterized protein</fullName>
    </submittedName>
</protein>
<dbReference type="AlphaFoldDB" id="A0A2A7I051"/>
<dbReference type="Proteomes" id="UP000220006">
    <property type="component" value="Unassembled WGS sequence"/>
</dbReference>